<dbReference type="Gene3D" id="3.50.50.60">
    <property type="entry name" value="FAD/NAD(P)-binding domain"/>
    <property type="match status" value="2"/>
</dbReference>
<evidence type="ECO:0000259" key="2">
    <source>
        <dbReference type="Pfam" id="PF01266"/>
    </source>
</evidence>
<evidence type="ECO:0000313" key="4">
    <source>
        <dbReference type="Proteomes" id="UP000809337"/>
    </source>
</evidence>
<sequence length="342" mass="35642">MPDITIRGAGIFGLATAWACVQKGATVRIIDPNGPASGASGGIVGALAPHVPENWNPKKQFQLESLLMAESFWRGVSDAGGRHSGYIRSGRLQPVADAHALALAQARIETARTLWHGQASWTLRATSGSPWEPDSATGQLIHDDLSAHLHPAQACAALVGALEAHGVTVEPDGASDGPTLWATGIVGLQELNKTASRPMGAGVKGQAALLQYDMAGAPQLYADGLHIIPHADGTTAIGSTSENQYDHLQPDGQLDDIIARARIAVPALAHAPVIGRWAGVRPRARSRAPMLGAWPDRPGHFIANGGFKIGFGMVPKVAETMAALILDGDNTIPPGFEVEASA</sequence>
<dbReference type="RefSeq" id="WP_231034328.1">
    <property type="nucleotide sequence ID" value="NZ_JAJNGX010000006.1"/>
</dbReference>
<name>A0A9Q2NU05_9RHOB</name>
<reference evidence="3" key="1">
    <citation type="submission" date="2021-01" db="EMBL/GenBank/DDBJ databases">
        <title>Diatom-associated Roseobacters Show Island Model of Population Structure.</title>
        <authorList>
            <person name="Qu L."/>
            <person name="Feng X."/>
            <person name="Chen Y."/>
            <person name="Li L."/>
            <person name="Wang X."/>
            <person name="Hu Z."/>
            <person name="Wang H."/>
            <person name="Luo H."/>
        </authorList>
    </citation>
    <scope>NUCLEOTIDE SEQUENCE</scope>
    <source>
        <strain evidence="3">SM26-45</strain>
    </source>
</reference>
<dbReference type="PANTHER" id="PTHR13847:SF289">
    <property type="entry name" value="GLYCINE OXIDASE"/>
    <property type="match status" value="1"/>
</dbReference>
<gene>
    <name evidence="3" type="ORF">JQX14_11160</name>
</gene>
<proteinExistence type="predicted"/>
<accession>A0A9Q2NU05</accession>
<comment type="caution">
    <text evidence="3">The sequence shown here is derived from an EMBL/GenBank/DDBJ whole genome shotgun (WGS) entry which is preliminary data.</text>
</comment>
<dbReference type="InterPro" id="IPR036188">
    <property type="entry name" value="FAD/NAD-bd_sf"/>
</dbReference>
<organism evidence="3 4">
    <name type="scientific">Pseudosulfitobacter pseudonitzschiae</name>
    <dbReference type="NCBI Taxonomy" id="1402135"/>
    <lineage>
        <taxon>Bacteria</taxon>
        <taxon>Pseudomonadati</taxon>
        <taxon>Pseudomonadota</taxon>
        <taxon>Alphaproteobacteria</taxon>
        <taxon>Rhodobacterales</taxon>
        <taxon>Roseobacteraceae</taxon>
        <taxon>Pseudosulfitobacter</taxon>
    </lineage>
</organism>
<evidence type="ECO:0000256" key="1">
    <source>
        <dbReference type="ARBA" id="ARBA00023002"/>
    </source>
</evidence>
<dbReference type="SUPFAM" id="SSF54373">
    <property type="entry name" value="FAD-linked reductases, C-terminal domain"/>
    <property type="match status" value="1"/>
</dbReference>
<dbReference type="GO" id="GO:0005737">
    <property type="term" value="C:cytoplasm"/>
    <property type="evidence" value="ECO:0007669"/>
    <property type="project" value="TreeGrafter"/>
</dbReference>
<dbReference type="InterPro" id="IPR006076">
    <property type="entry name" value="FAD-dep_OxRdtase"/>
</dbReference>
<feature type="domain" description="FAD dependent oxidoreductase" evidence="2">
    <location>
        <begin position="3"/>
        <end position="324"/>
    </location>
</feature>
<dbReference type="Proteomes" id="UP000809337">
    <property type="component" value="Unassembled WGS sequence"/>
</dbReference>
<dbReference type="PANTHER" id="PTHR13847">
    <property type="entry name" value="SARCOSINE DEHYDROGENASE-RELATED"/>
    <property type="match status" value="1"/>
</dbReference>
<dbReference type="SUPFAM" id="SSF51905">
    <property type="entry name" value="FAD/NAD(P)-binding domain"/>
    <property type="match status" value="1"/>
</dbReference>
<dbReference type="Pfam" id="PF01266">
    <property type="entry name" value="DAO"/>
    <property type="match status" value="1"/>
</dbReference>
<keyword evidence="1" id="KW-0560">Oxidoreductase</keyword>
<protein>
    <submittedName>
        <fullName evidence="3">FAD-dependent oxidoreductase</fullName>
    </submittedName>
</protein>
<dbReference type="GO" id="GO:0016491">
    <property type="term" value="F:oxidoreductase activity"/>
    <property type="evidence" value="ECO:0007669"/>
    <property type="project" value="UniProtKB-KW"/>
</dbReference>
<dbReference type="Gene3D" id="3.30.9.10">
    <property type="entry name" value="D-Amino Acid Oxidase, subunit A, domain 2"/>
    <property type="match status" value="2"/>
</dbReference>
<dbReference type="AlphaFoldDB" id="A0A9Q2NU05"/>
<dbReference type="EMBL" id="JAFBWN010000006">
    <property type="protein sequence ID" value="MBM2355103.1"/>
    <property type="molecule type" value="Genomic_DNA"/>
</dbReference>
<evidence type="ECO:0000313" key="3">
    <source>
        <dbReference type="EMBL" id="MBM2355103.1"/>
    </source>
</evidence>